<dbReference type="EMBL" id="GL380156">
    <property type="protein sequence ID" value="EGT48690.1"/>
    <property type="molecule type" value="Genomic_DNA"/>
</dbReference>
<evidence type="ECO:0000256" key="5">
    <source>
        <dbReference type="SAM" id="MobiDB-lite"/>
    </source>
</evidence>
<evidence type="ECO:0000256" key="6">
    <source>
        <dbReference type="SAM" id="Phobius"/>
    </source>
</evidence>
<name>G0P9Q6_CAEBE</name>
<comment type="subcellular location">
    <subcellularLocation>
        <location evidence="1">Membrane</location>
    </subcellularLocation>
</comment>
<sequence>MSSNLNSTPSSDSHEMNAFNNGLSLISAVLIFTLGVFGVVTNSSIAFIFYKEKSERTAFNLICVFRALSNVIILSVTFLFVFFVKVCIGFSIYSPALEAWLIHLSLTLYLGNEYQIILIALNRFCALFLPTYYSKLCGFIPTLVILSLIYLFRIVKVYFEQVHQHSQNCFTSFSIEKLSWDYDQNKDCHSDDNILDIILYTFITMTIINVITFLKIISFYWTRNEGSLMDKEARKRMKRNIVLFFQTMIQDSLYLVDLTFTFQLSGLSEHRLWKFISGTLVWECIHSIDGSVMIEEFNYTNSLNLAVALIIITLGVFGIVCNASIVYIYLKENSEKTAFNLICFFRGISNCIILTNVFVITFFPKTLLGQSPFPPVIESYLINSANTLYLGNEYQIVLVALNRFCALFFPMKYSKVFSVLNTTIVLVVIYLYRIGKKIYDIYRDPGCLAIYSTQALAWSYSECLYEDDALVVILYTFIAMSILNTITFVKILHFYGKRSTGQDNETKKRMRKNTIHFLQTMLQDSLYLIDMSFTFKFSQWSEHRVWTYISGTFIWECLHSIDGFIMVMFNERLSFFKKKLANSSVIPIVAGPQKLRRGTISASTIPSHALRPGNTRNTISRCISMSNSSNTTLFYNYHDTVNLISGVLNFVIGLIGVLCNYTIIHVFLVSSEKTSFNLICFFRALINFYILLTTFLGVFLPSTILGYSVYSSAFESWNLNLSMSLYLGNEYQITLVALNRFCALFFPRQYSKIFAIRPTLFVIVAFYVYRLAVVIYMTAVDVARGCFYFFNIITLAWQYPLDPVCWFEDNIMLIVLTTFIGTTCLNMVTFVQIIKFYRSMSTHDRETQKRVRKNATLFFQTVLQDSLYIIDLSFTYKLSALSNHRMGTSISGTLVWESLHTLDGLIMLMFNDRFSFLCSRQDSPESSTSAVGPRRVPVYPLGSVESRVEVTDGGGTKSHHVRIGMNNIQTKPSNKIKPEDVDSHLYEQKLK</sequence>
<feature type="transmembrane region" description="Helical" evidence="6">
    <location>
        <begin position="241"/>
        <end position="264"/>
    </location>
</feature>
<feature type="transmembrane region" description="Helical" evidence="6">
    <location>
        <begin position="99"/>
        <end position="121"/>
    </location>
</feature>
<dbReference type="CDD" id="cd00637">
    <property type="entry name" value="7tm_classA_rhodopsin-like"/>
    <property type="match status" value="1"/>
</dbReference>
<feature type="transmembrane region" description="Helical" evidence="6">
    <location>
        <begin position="305"/>
        <end position="330"/>
    </location>
</feature>
<keyword evidence="3 6" id="KW-1133">Transmembrane helix</keyword>
<feature type="transmembrane region" description="Helical" evidence="6">
    <location>
        <begin position="782"/>
        <end position="799"/>
    </location>
</feature>
<dbReference type="InterPro" id="IPR019430">
    <property type="entry name" value="7TM_GPCR_serpentine_rcpt_Srx"/>
</dbReference>
<feature type="compositionally biased region" description="Basic and acidic residues" evidence="5">
    <location>
        <begin position="976"/>
        <end position="991"/>
    </location>
</feature>
<feature type="transmembrane region" description="Helical" evidence="6">
    <location>
        <begin position="472"/>
        <end position="495"/>
    </location>
</feature>
<evidence type="ECO:0000256" key="3">
    <source>
        <dbReference type="ARBA" id="ARBA00022989"/>
    </source>
</evidence>
<feature type="transmembrane region" description="Helical" evidence="6">
    <location>
        <begin position="25"/>
        <end position="50"/>
    </location>
</feature>
<accession>G0P9Q6</accession>
<organism evidence="9">
    <name type="scientific">Caenorhabditis brenneri</name>
    <name type="common">Nematode worm</name>
    <dbReference type="NCBI Taxonomy" id="135651"/>
    <lineage>
        <taxon>Eukaryota</taxon>
        <taxon>Metazoa</taxon>
        <taxon>Ecdysozoa</taxon>
        <taxon>Nematoda</taxon>
        <taxon>Chromadorea</taxon>
        <taxon>Rhabditida</taxon>
        <taxon>Rhabditina</taxon>
        <taxon>Rhabditomorpha</taxon>
        <taxon>Rhabditoidea</taxon>
        <taxon>Rhabditidae</taxon>
        <taxon>Peloderinae</taxon>
        <taxon>Caenorhabditis</taxon>
    </lineage>
</organism>
<dbReference type="PANTHER" id="PTHR23013">
    <property type="entry name" value="SERPENTINE RECEPTOR"/>
    <property type="match status" value="1"/>
</dbReference>
<keyword evidence="4 6" id="KW-0472">Membrane</keyword>
<feature type="transmembrane region" description="Helical" evidence="6">
    <location>
        <begin position="811"/>
        <end position="834"/>
    </location>
</feature>
<dbReference type="GO" id="GO:0016020">
    <property type="term" value="C:membrane"/>
    <property type="evidence" value="ECO:0007669"/>
    <property type="project" value="UniProtKB-SubCell"/>
</dbReference>
<evidence type="ECO:0000256" key="1">
    <source>
        <dbReference type="ARBA" id="ARBA00004370"/>
    </source>
</evidence>
<dbReference type="Proteomes" id="UP000008068">
    <property type="component" value="Unassembled WGS sequence"/>
</dbReference>
<dbReference type="PROSITE" id="PS50262">
    <property type="entry name" value="G_PROTEIN_RECEP_F1_2"/>
    <property type="match status" value="2"/>
</dbReference>
<feature type="domain" description="G-protein coupled receptors family 1 profile" evidence="7">
    <location>
        <begin position="321"/>
        <end position="522"/>
    </location>
</feature>
<feature type="transmembrane region" description="Helical" evidence="6">
    <location>
        <begin position="133"/>
        <end position="152"/>
    </location>
</feature>
<dbReference type="InParanoid" id="G0P9Q6"/>
<dbReference type="HOGENOM" id="CLU_301530_0_0_1"/>
<evidence type="ECO:0000313" key="8">
    <source>
        <dbReference type="EMBL" id="EGT48690.1"/>
    </source>
</evidence>
<keyword evidence="9" id="KW-1185">Reference proteome</keyword>
<feature type="transmembrane region" description="Helical" evidence="6">
    <location>
        <begin position="342"/>
        <end position="363"/>
    </location>
</feature>
<dbReference type="OrthoDB" id="5825164at2759"/>
<evidence type="ECO:0000259" key="7">
    <source>
        <dbReference type="PROSITE" id="PS50262"/>
    </source>
</evidence>
<feature type="transmembrane region" description="Helical" evidence="6">
    <location>
        <begin position="754"/>
        <end position="775"/>
    </location>
</feature>
<dbReference type="eggNOG" id="ENOG502TFZR">
    <property type="taxonomic scope" value="Eukaryota"/>
</dbReference>
<evidence type="ECO:0000256" key="4">
    <source>
        <dbReference type="ARBA" id="ARBA00023136"/>
    </source>
</evidence>
<evidence type="ECO:0000313" key="9">
    <source>
        <dbReference type="Proteomes" id="UP000008068"/>
    </source>
</evidence>
<feature type="transmembrane region" description="Helical" evidence="6">
    <location>
        <begin position="647"/>
        <end position="668"/>
    </location>
</feature>
<dbReference type="Gene3D" id="1.20.1070.10">
    <property type="entry name" value="Rhodopsin 7-helix transmembrane proteins"/>
    <property type="match status" value="3"/>
</dbReference>
<dbReference type="SUPFAM" id="SSF81321">
    <property type="entry name" value="Family A G protein-coupled receptor-like"/>
    <property type="match status" value="3"/>
</dbReference>
<evidence type="ECO:0000256" key="2">
    <source>
        <dbReference type="ARBA" id="ARBA00022692"/>
    </source>
</evidence>
<feature type="region of interest" description="Disordered" evidence="5">
    <location>
        <begin position="965"/>
        <end position="991"/>
    </location>
</feature>
<feature type="transmembrane region" description="Helical" evidence="6">
    <location>
        <begin position="197"/>
        <end position="221"/>
    </location>
</feature>
<feature type="transmembrane region" description="Helical" evidence="6">
    <location>
        <begin position="688"/>
        <end position="710"/>
    </location>
</feature>
<dbReference type="STRING" id="135651.G0P9Q6"/>
<feature type="transmembrane region" description="Helical" evidence="6">
    <location>
        <begin position="71"/>
        <end position="93"/>
    </location>
</feature>
<reference evidence="9" key="1">
    <citation type="submission" date="2011-07" db="EMBL/GenBank/DDBJ databases">
        <authorList>
            <consortium name="Caenorhabditis brenneri Sequencing and Analysis Consortium"/>
            <person name="Wilson R.K."/>
        </authorList>
    </citation>
    <scope>NUCLEOTIDE SEQUENCE [LARGE SCALE GENOMIC DNA]</scope>
    <source>
        <strain evidence="9">PB2801</strain>
    </source>
</reference>
<dbReference type="AlphaFoldDB" id="G0P9Q6"/>
<dbReference type="Pfam" id="PF10328">
    <property type="entry name" value="7TM_GPCR_Srx"/>
    <property type="match status" value="3"/>
</dbReference>
<proteinExistence type="predicted"/>
<protein>
    <recommendedName>
        <fullName evidence="7">G-protein coupled receptors family 1 profile domain-containing protein</fullName>
    </recommendedName>
</protein>
<dbReference type="PANTHER" id="PTHR23013:SF27">
    <property type="entry name" value="G-PROTEIN COUPLED RECEPTORS FAMILY 1 PROFILE DOMAIN-CONTAINING PROTEIN"/>
    <property type="match status" value="1"/>
</dbReference>
<feature type="domain" description="G-protein coupled receptors family 1 profile" evidence="7">
    <location>
        <begin position="41"/>
        <end position="217"/>
    </location>
</feature>
<feature type="transmembrane region" description="Helical" evidence="6">
    <location>
        <begin position="545"/>
        <end position="569"/>
    </location>
</feature>
<gene>
    <name evidence="8" type="ORF">CAEBREN_28717</name>
</gene>
<dbReference type="InterPro" id="IPR017452">
    <property type="entry name" value="GPCR_Rhodpsn_7TM"/>
</dbReference>
<feature type="transmembrane region" description="Helical" evidence="6">
    <location>
        <begin position="416"/>
        <end position="434"/>
    </location>
</feature>
<keyword evidence="2 6" id="KW-0812">Transmembrane</keyword>